<feature type="region of interest" description="Disordered" evidence="1">
    <location>
        <begin position="128"/>
        <end position="152"/>
    </location>
</feature>
<feature type="compositionally biased region" description="Low complexity" evidence="1">
    <location>
        <begin position="2084"/>
        <end position="2094"/>
    </location>
</feature>
<feature type="domain" description="Bacterial Ig-like" evidence="2">
    <location>
        <begin position="2437"/>
        <end position="2521"/>
    </location>
</feature>
<feature type="region of interest" description="Disordered" evidence="1">
    <location>
        <begin position="2643"/>
        <end position="2663"/>
    </location>
</feature>
<feature type="region of interest" description="Disordered" evidence="1">
    <location>
        <begin position="1289"/>
        <end position="1312"/>
    </location>
</feature>
<feature type="compositionally biased region" description="Low complexity" evidence="1">
    <location>
        <begin position="2394"/>
        <end position="2404"/>
    </location>
</feature>
<dbReference type="InterPro" id="IPR044016">
    <property type="entry name" value="Big_13"/>
</dbReference>
<feature type="region of interest" description="Disordered" evidence="1">
    <location>
        <begin position="3777"/>
        <end position="3797"/>
    </location>
</feature>
<feature type="domain" description="Bacterial Ig-like" evidence="2">
    <location>
        <begin position="2116"/>
        <end position="2206"/>
    </location>
</feature>
<dbReference type="Proteomes" id="UP000683428">
    <property type="component" value="Chromosome"/>
</dbReference>
<feature type="region of interest" description="Disordered" evidence="1">
    <location>
        <begin position="3122"/>
        <end position="3141"/>
    </location>
</feature>
<dbReference type="EMBL" id="CP064782">
    <property type="protein sequence ID" value="QWT48671.1"/>
    <property type="molecule type" value="Genomic_DNA"/>
</dbReference>
<feature type="compositionally biased region" description="Polar residues" evidence="1">
    <location>
        <begin position="1199"/>
        <end position="1217"/>
    </location>
</feature>
<feature type="region of interest" description="Disordered" evidence="1">
    <location>
        <begin position="3003"/>
        <end position="3026"/>
    </location>
</feature>
<dbReference type="Pfam" id="PF19077">
    <property type="entry name" value="Big_13"/>
    <property type="match status" value="53"/>
</dbReference>
<protein>
    <submittedName>
        <fullName evidence="3">Ig-like domain repeat protein</fullName>
    </submittedName>
</protein>
<feature type="domain" description="Bacterial Ig-like" evidence="2">
    <location>
        <begin position="3778"/>
        <end position="3861"/>
    </location>
</feature>
<feature type="domain" description="Bacterial Ig-like" evidence="2">
    <location>
        <begin position="1908"/>
        <end position="1998"/>
    </location>
</feature>
<feature type="compositionally biased region" description="Gly residues" evidence="1">
    <location>
        <begin position="133"/>
        <end position="147"/>
    </location>
</feature>
<dbReference type="InterPro" id="IPR010221">
    <property type="entry name" value="VCBS_dom"/>
</dbReference>
<feature type="domain" description="Bacterial Ig-like" evidence="2">
    <location>
        <begin position="2022"/>
        <end position="2107"/>
    </location>
</feature>
<dbReference type="NCBIfam" id="TIGR01965">
    <property type="entry name" value="VCBS_repeat"/>
    <property type="match status" value="1"/>
</dbReference>
<feature type="domain" description="Bacterial Ig-like" evidence="2">
    <location>
        <begin position="775"/>
        <end position="864"/>
    </location>
</feature>
<feature type="compositionally biased region" description="Polar residues" evidence="1">
    <location>
        <begin position="5121"/>
        <end position="5130"/>
    </location>
</feature>
<dbReference type="KEGG" id="aiq:Azoinq_12600"/>
<feature type="domain" description="Bacterial Ig-like" evidence="2">
    <location>
        <begin position="1200"/>
        <end position="1283"/>
    </location>
</feature>
<feature type="domain" description="Bacterial Ig-like" evidence="2">
    <location>
        <begin position="2644"/>
        <end position="2727"/>
    </location>
</feature>
<dbReference type="NCBIfam" id="NF033510">
    <property type="entry name" value="Ca_tandemer"/>
    <property type="match status" value="52"/>
</dbReference>
<feature type="domain" description="Bacterial Ig-like" evidence="2">
    <location>
        <begin position="2953"/>
        <end position="3038"/>
    </location>
</feature>
<feature type="domain" description="Bacterial Ig-like" evidence="2">
    <location>
        <begin position="672"/>
        <end position="762"/>
    </location>
</feature>
<feature type="region of interest" description="Disordered" evidence="1">
    <location>
        <begin position="4488"/>
        <end position="4511"/>
    </location>
</feature>
<feature type="region of interest" description="Disordered" evidence="1">
    <location>
        <begin position="5423"/>
        <end position="5445"/>
    </location>
</feature>
<feature type="compositionally biased region" description="Polar residues" evidence="1">
    <location>
        <begin position="2105"/>
        <end position="2137"/>
    </location>
</feature>
<feature type="domain" description="Bacterial Ig-like" evidence="2">
    <location>
        <begin position="2535"/>
        <end position="2624"/>
    </location>
</feature>
<feature type="domain" description="Bacterial Ig-like" evidence="2">
    <location>
        <begin position="362"/>
        <end position="452"/>
    </location>
</feature>
<feature type="region of interest" description="Disordered" evidence="1">
    <location>
        <begin position="268"/>
        <end position="288"/>
    </location>
</feature>
<feature type="domain" description="Bacterial Ig-like" evidence="2">
    <location>
        <begin position="4290"/>
        <end position="4379"/>
    </location>
</feature>
<feature type="region of interest" description="Disordered" evidence="1">
    <location>
        <begin position="1199"/>
        <end position="1218"/>
    </location>
</feature>
<feature type="region of interest" description="Disordered" evidence="1">
    <location>
        <begin position="1544"/>
        <end position="1564"/>
    </location>
</feature>
<feature type="domain" description="Bacterial Ig-like" evidence="2">
    <location>
        <begin position="4087"/>
        <end position="4172"/>
    </location>
</feature>
<feature type="region of interest" description="Disordered" evidence="1">
    <location>
        <begin position="2063"/>
        <end position="2137"/>
    </location>
</feature>
<evidence type="ECO:0000256" key="1">
    <source>
        <dbReference type="SAM" id="MobiDB-lite"/>
    </source>
</evidence>
<keyword evidence="4" id="KW-1185">Reference proteome</keyword>
<feature type="domain" description="Bacterial Ig-like" evidence="2">
    <location>
        <begin position="1395"/>
        <end position="1485"/>
    </location>
</feature>
<feature type="domain" description="Bacterial Ig-like" evidence="2">
    <location>
        <begin position="2332"/>
        <end position="2417"/>
    </location>
</feature>
<feature type="domain" description="Bacterial Ig-like" evidence="2">
    <location>
        <begin position="3871"/>
        <end position="3961"/>
    </location>
</feature>
<feature type="region of interest" description="Disordered" evidence="1">
    <location>
        <begin position="4137"/>
        <end position="4160"/>
    </location>
</feature>
<feature type="domain" description="Bacterial Ig-like" evidence="2">
    <location>
        <begin position="3058"/>
        <end position="3142"/>
    </location>
</feature>
<feature type="region of interest" description="Disordered" evidence="1">
    <location>
        <begin position="4256"/>
        <end position="4275"/>
    </location>
</feature>
<feature type="domain" description="Bacterial Ig-like" evidence="2">
    <location>
        <begin position="3669"/>
        <end position="3758"/>
    </location>
</feature>
<feature type="compositionally biased region" description="Polar residues" evidence="1">
    <location>
        <begin position="2063"/>
        <end position="2076"/>
    </location>
</feature>
<feature type="region of interest" description="Disordered" evidence="1">
    <location>
        <begin position="3158"/>
        <end position="3180"/>
    </location>
</feature>
<feature type="region of interest" description="Disordered" evidence="1">
    <location>
        <begin position="4692"/>
        <end position="4717"/>
    </location>
</feature>
<feature type="region of interest" description="Disordered" evidence="1">
    <location>
        <begin position="627"/>
        <end position="699"/>
    </location>
</feature>
<feature type="domain" description="Bacterial Ig-like" evidence="2">
    <location>
        <begin position="160"/>
        <end position="249"/>
    </location>
</feature>
<feature type="compositionally biased region" description="Polar residues" evidence="1">
    <location>
        <begin position="4865"/>
        <end position="4884"/>
    </location>
</feature>
<feature type="domain" description="Bacterial Ig-like" evidence="2">
    <location>
        <begin position="3156"/>
        <end position="3245"/>
    </location>
</feature>
<feature type="region of interest" description="Disordered" evidence="1">
    <location>
        <begin position="5014"/>
        <end position="5034"/>
    </location>
</feature>
<feature type="compositionally biased region" description="Low complexity" evidence="1">
    <location>
        <begin position="950"/>
        <end position="960"/>
    </location>
</feature>
<feature type="domain" description="Bacterial Ig-like" evidence="2">
    <location>
        <begin position="3973"/>
        <end position="4063"/>
    </location>
</feature>
<feature type="compositionally biased region" description="Polar residues" evidence="1">
    <location>
        <begin position="3264"/>
        <end position="3282"/>
    </location>
</feature>
<feature type="region of interest" description="Disordered" evidence="1">
    <location>
        <begin position="4292"/>
        <end position="4314"/>
    </location>
</feature>
<feature type="region of interest" description="Disordered" evidence="1">
    <location>
        <begin position="2382"/>
        <end position="2405"/>
    </location>
</feature>
<feature type="domain" description="Bacterial Ig-like" evidence="2">
    <location>
        <begin position="464"/>
        <end position="554"/>
    </location>
</feature>
<accession>A0A975SM83</accession>
<feature type="region of interest" description="Disordered" evidence="1">
    <location>
        <begin position="5103"/>
        <end position="5132"/>
    </location>
</feature>
<feature type="domain" description="Bacterial Ig-like" evidence="2">
    <location>
        <begin position="1505"/>
        <end position="1590"/>
    </location>
</feature>
<feature type="domain" description="Bacterial Ig-like" evidence="2">
    <location>
        <begin position="3265"/>
        <end position="3348"/>
    </location>
</feature>
<feature type="domain" description="Bacterial Ig-like" evidence="2">
    <location>
        <begin position="5312"/>
        <end position="5402"/>
    </location>
</feature>
<feature type="domain" description="Bacterial Ig-like" evidence="2">
    <location>
        <begin position="1293"/>
        <end position="1383"/>
    </location>
</feature>
<name>A0A975SM83_9RHOO</name>
<feature type="domain" description="Bacterial Ig-like" evidence="2">
    <location>
        <begin position="4399"/>
        <end position="4482"/>
    </location>
</feature>
<feature type="region of interest" description="Disordered" evidence="1">
    <location>
        <begin position="3354"/>
        <end position="3377"/>
    </location>
</feature>
<feature type="domain" description="Bacterial Ig-like" evidence="2">
    <location>
        <begin position="4905"/>
        <end position="4995"/>
    </location>
</feature>
<evidence type="ECO:0000259" key="2">
    <source>
        <dbReference type="Pfam" id="PF19077"/>
    </source>
</evidence>
<feature type="domain" description="Bacterial Ig-like" evidence="2">
    <location>
        <begin position="5522"/>
        <end position="5601"/>
    </location>
</feature>
<feature type="compositionally biased region" description="Low complexity" evidence="1">
    <location>
        <begin position="4149"/>
        <end position="4159"/>
    </location>
</feature>
<feature type="region of interest" description="Disordered" evidence="1">
    <location>
        <begin position="1057"/>
        <end position="1076"/>
    </location>
</feature>
<feature type="domain" description="Bacterial Ig-like" evidence="2">
    <location>
        <begin position="4806"/>
        <end position="4891"/>
    </location>
</feature>
<proteinExistence type="predicted"/>
<feature type="domain" description="Bacterial Ig-like" evidence="2">
    <location>
        <begin position="3358"/>
        <end position="3448"/>
    </location>
</feature>
<feature type="region of interest" description="Disordered" evidence="1">
    <location>
        <begin position="1712"/>
        <end position="1732"/>
    </location>
</feature>
<feature type="domain" description="Bacterial Ig-like" evidence="2">
    <location>
        <begin position="269"/>
        <end position="352"/>
    </location>
</feature>
<evidence type="ECO:0000313" key="4">
    <source>
        <dbReference type="Proteomes" id="UP000683428"/>
    </source>
</evidence>
<reference evidence="3" key="1">
    <citation type="submission" date="2020-11" db="EMBL/GenBank/DDBJ databases">
        <title>Azospira inquinata sp. nov.</title>
        <authorList>
            <person name="Moe W.M."/>
            <person name="Mikes M.C."/>
        </authorList>
    </citation>
    <scope>NUCLEOTIDE SEQUENCE</scope>
    <source>
        <strain evidence="3">Azo-3</strain>
    </source>
</reference>
<feature type="domain" description="Bacterial Ig-like" evidence="2">
    <location>
        <begin position="578"/>
        <end position="663"/>
    </location>
</feature>
<feature type="compositionally biased region" description="Low complexity" evidence="1">
    <location>
        <begin position="3015"/>
        <end position="3025"/>
    </location>
</feature>
<feature type="region of interest" description="Disordered" evidence="1">
    <location>
        <begin position="3264"/>
        <end position="3283"/>
    </location>
</feature>
<feature type="region of interest" description="Disordered" evidence="1">
    <location>
        <begin position="4397"/>
        <end position="4417"/>
    </location>
</feature>
<feature type="domain" description="Bacterial Ig-like" evidence="2">
    <location>
        <begin position="2218"/>
        <end position="2308"/>
    </location>
</feature>
<feature type="domain" description="Bacterial Ig-like" evidence="2">
    <location>
        <begin position="1806"/>
        <end position="1896"/>
    </location>
</feature>
<feature type="compositionally biased region" description="Polar residues" evidence="1">
    <location>
        <begin position="661"/>
        <end position="694"/>
    </location>
</feature>
<organism evidence="3 4">
    <name type="scientific">Azospira inquinata</name>
    <dbReference type="NCBI Taxonomy" id="2785627"/>
    <lineage>
        <taxon>Bacteria</taxon>
        <taxon>Pseudomonadati</taxon>
        <taxon>Pseudomonadota</taxon>
        <taxon>Betaproteobacteria</taxon>
        <taxon>Rhodocyclales</taxon>
        <taxon>Rhodocyclaceae</taxon>
        <taxon>Azospira</taxon>
    </lineage>
</organism>
<feature type="domain" description="Bacterial Ig-like" evidence="2">
    <location>
        <begin position="1091"/>
        <end position="1180"/>
    </location>
</feature>
<feature type="compositionally biased region" description="Low complexity" evidence="1">
    <location>
        <begin position="640"/>
        <end position="650"/>
    </location>
</feature>
<sequence>MLGNPGDPKQPNKDDQANAVDNSQPNGTTSSSDGMGGQGLAGDSVNLNDTEAMASPDAAVSSYLNEGGDNGTPIAVLSNDAAGYADPDLILNQEAPAFGFVAPLSLLGGAAGAGAAAAAAALASNQAQQNGNGQNGGGQNGGNGGGQVATPTITSLEDSVGSVQGAVAPNGVTDDTHPILNGTAPAGTTIQVYDNGNLLGSTTADSTGHWAYTPTTSLVDGPHSFTVTATNSAGTVSPASSAYGITVDTVAPAAPVISSLSDDVGSVQGTVANGGQSDDPTPSLTGTAEAGSTVQIYDGAALLGSTTADSTGHWSYTPATGLTEGAHSFTAVATDPAGNRSGASSAYGVTLDYTAPSGTTGALDPSSDTGTLGDNLTSDTTPTLTGAAEAGAQVEVTVNGKTYSTTADSTGHYSITVPNSDALTDGSYTPSIKVTDAAGNSSTTAGTPFTIDHTAPTAPVITTVTDNVGAVTGALTNGATTDDATPTVQGTAEAGSTVAIYDGATLLGSTTADNNGNWTYTPATPLLTGSHGLTAVAEDAAGNQSGVSNRFDLTLIGSGAPAAPAILNVLDDVGPITGNVTKDSGVTDDAHPEIKGTAEAGATIQVYDNGTLLGSTTADSTGNWSYTPTTALTDGPHGITATATNGAGNTSPSTGVYGFSVDTTAPSGTTGALDPSSDTGTPGDNLTSDTTPTVTGAAEAGAKVEVTVNGKTYSTTADSTGHYSVTVPSSDALTDGSYTPSIKVTDAAGNSSTTAGTPFTIDHTAPAAPVITTVTDNVGAVTGALTNGATTDDATPTVQGTAEAGSTVAIYDGATLLGSTTADNNGNWTYTPATPLLTGSHGLTAVAEDAAGNQSGVSNRFDLTLIGSGAPAAPAILNVLDDVGPITGNVTKDSGVTDDAHPEIKGTAEAGATIQVYDNGTLLGSTTADSTGNWSYTPTTALTDGPHGITATATNGAGNTSPSTGVYGFSVDTTAPNAPVIKSVTDDVGAVQGTLHSGATTDDATPTLNGTGEAGATIKLYDGSTLLGSTTVDSNGNWSYTPTQPLTDGAHSLSATQTDVAGNTSPSTNNFPFTVDTSSVSTPTIITVQDSEGPIQGAVPQNGVTDDAHPTLNGTAPAGTRVKVYDNGVELGSVVADSHGYWAYVPSVLTDGPHSFTVTATNSAGTVSPSSSAYGITVDTVAPAAPVISSLSDDVGSVQGTVANGGQSDDPTPSLSGTAEAGATVQVYDNGSLLGSTVATSSGTWSYTPATGLTEGAHSFTAVATDVAGNRSGASSAYGVTLDYTAPSGTTGALDPSSDTGKPGDNLTSDTTPTVTGAAEAGAKVEVTVNGKTYSTTADSTGHYRVTVPNSDALTDGSYTPSIKVTDAAGNSSTTAGTPFTIDSTAPTGTTGALAAVAGNDTGTLGDNLTSDTTPTLTGAAEAGAQVEVTVNGKTYSTTADSTGHYSITVPNSDALTDGSYTPSIKVTDAAGNSSTTAGTPFTIDHTAPAVPVITTVTDDVGAVQGTLHSGATTDDATPTLNGTGEAGATVKLYDGSTLLGSTTVDSNGNWTYTPTTPLTDGAHSLSATQTDVAGNTSPSTNNFPFTVDTSSVSTPTIITVQDSEGPIQGAVPQNGVTDDAHPTLNGTAPAGTTVKVYDNGVELGSVVADSHGYWAYVPSVLVDGTHSFTVTATNSAGTVSPASSAYGITVDTVAPAAPVISSLSDDVGSVQGTVANGGQSDDPTPSLTGTAEAGSTVQIYDGAALLGSTTADSTGHWSYTPATGLTEGAHSFTAVATDPAGNRSGASSAYGVTLDYTAPSGTTGALDPSSDTGTLGDNLTSDTTPTLTGAAEAGAQVEVTVNGKTYSTTADSTGHYSITVPNSDALTDGSYTPSIKVTDAAGNSSTTAGTPFTIDHTAPTAPVITTVTDNVGAVTGALTNGATTDDATPTVQGTAEAGSTVAIYDGATLLGSTTADNNGNWTYTPATPLLTGSHGLTAVAEDGAGNQSGVSNRFDLTLIGSGAPAAPAILNVLDDVGPITGNVTKDSGVTDDAHPEIKGTAEAGATIQVYDNGSLLGSTTADSTGNWSYTPTTALTDGPHGITATATNGAGNTSPSTGVYGFSVDTTAPSGTTGALDPSSDTGTLGDNLTSDTTPTVTGAAEAGAQVEVTVNGKTYSTTADSTGHYSVTVPSSDALTDGSYTPSIKVTDAAGNSSTTQGTPFTIDHTAPTAPVITTVTDNVGAVTGALTNGATTDDATPTVQGTAEAGSTVAIYDGATLLGSTTADNNGNWTYTPATPLLTGSHGLTAVAEDAAGNQSGVSNRFDLTLIGSGAPAAPAILNVLDDVGPITGNVTKDSGVTDDAHPEIKGTAEAGATIQVYDNGTLLGSTTADSTGNWSYTPTTALTDGPHGITATATNGAGNTSPSTGVYGFSVDTTAPNAPVIKSVTDDVGAVQGTLHSGATTDDATPTLNGTGEAGATIKLYDGSTLLGSTTVDSNGNWTYTPTTPLTDGAHSLSATQTDVAGNTSPSTNNFPFTVDTSSVSTPTIITVQDSEGPIQGAVPQNGVTDDAHPTLNGTAPAGTTVKVYDNGVELGSVVADSHGYWAYVPSVLVDGTHSFTVTATNSAGTVSPASSAYGITVDTVAPAAPVISSLSDDVGSVQGTVANGGQSDDPTPSLTGTAEAGSTVQIYDGAALLGSTTADSTGHWSYTPATGLTEGAHSFTAVATDPAGNRSGASSAYGVTLDYTAPSGTTGALDPSSDTGTLGDNLTSDTTPTLTGAAEAGAQVEVTVNGKTYSTTADSTGHYSITVPNSDALTDGSYTPSIKVTDAAGNSSTTAGTPFTIDHTAPTAPVITTVTDNVGAVTGALTNGATTDDATPTVQGTAEAGSTVAIYDGATLLGSTTADNNGNWTYTPATPLLTGSHGLTAVAEDAAGNQSGVSNRFDLTLIGSGAPAAPAILNVLDDVGPITGNVTKDSGVTDDAHPEIKGTAEAGATIQVYDNGTLLGSTTADSTGNWSYTPTTALTDGPHGITATATNGAGNTSPSTGVYGFSVDTTAPNAPVIKSVTDDVGAVQGTLHSGATTDDATPTLNGTGEAGATIKLYDGSTLLGSTTVDSNGNWSYTPTQPLTDGAHSLSATQTDVAGNTSPSTNNFPFTVDTSSVSTPTIITVQDSEGPIQGAVPQNGVTDDAHPTLNGTAPAGTRVKVYDNGVELGSVVADSHGYWAYVPSVLTDGPHSFTVTATNSAGTVSPSSSAYGITVDTVAPAAPVISSLSDDVGSVQGTVANGGQSDDPTPSLSGTAEAGATVQVYDNGSLLGSTVATSSGTWSYTPATGLTEGAHSFTAVATDVAGNRSGASSAYGVTLDYTAPSGTTGALDPSSDTGKPGDNLTSDTTPTVTGAAEAGAKVEVTVNGKTYSTTADSTGHYRVTVPNSDALTDGSYTPSIKVTDAAGNSSTTAGTPFTIDSTAPTGTTGALAAVAGNDTGTLGDNLTSDTTPTLTGAAEAGAQVEVTVNGKTYSTTADSTGHYSITVPNSDALTDGSYTPSIKVTDAAGNSSTTAGTPFTIDHTAPAVPVITTVTDDVGAVQGTLHSGATTDDATPTLNGTGEAGATVKLYDGSTLLGSTTVDSNGNWTYTPTTPLTDGAHSLSATQTDVAGNTSPSTNNFPFTVDTSSVSTPTIITVQDSEGPIQGAVPQNGVTDDAHPTLNGTAPAGTTVKVYDNGVELGSVVADSHGYWAYVPSVLVDGTHSFTVTATNSAGTVSPASSAYGITVDTVAPAAPVISSLSDDVGSVQGTVANGGQSDDPTPSLTGTAEAGSTVQIYDGAALLGSTTADSTGHWSYTPATGLTEGAHSFTAVATDPAGNRSGASSAYGVTLDYTAPSGTTGALDPSSDTGTLGDNLTSDTTPTLTGAAEAGAQVEVTVNGKTYSTTADSTGHYSITVPNSDALTDGSYTPSIKVTDAAGNSSTTAGTPFTIDHTAPTAPVITTVTDNVGAVTGALTNGATTDDATPTVQGTAEAGSTVAIYDGATLLGSTTADNNGNWTYTPATPLLTGSHGLTAVAEDAAGNQSGVSNRFDLTLIGSGAPAAPAILNVLDDVGPITGNVTKDSGVTDDAHPEIKGTAEAGATIQVYDNGTLLGSTTADSTGNWSYTPTTALTDGPHGITATATNGAGNTSPSTGVYGFSVDTTAPNAPVIKSVTDDVGAVQGTLHSGATTDDATPTLNGTGEAGATIKLYDGSTLLGSTTVDSNGNWSYTPTQPLTDGAHSLSATQTDVAGNTSPSTNNFPFTVDTSSVSTPTIITVQDSEGPIQGAVPQNGVTDDAHPTLNGTAPAGTRVKVYDNGVELGSVVADSHGYWAYVPSVLTDGPHSFTVTATNSAGTVSPSSSAYGITVDTVAPAAPVISSLSDDVGSVQGTVANGGQSDDPTPSLSGTAEAGATVQVYDNGSLLGSTVATSSGTWSYTPATGLTEGAHSFTAVATDVAGNRSGASSAYGVTLDYTAPSGTTGALDPSSDTGKPGDNLTSDTTPTVTGAAEAGAKVEVTVNGKTYSTTADSTGHYSVTVPNSDALTDGSYTPSIKVTDAAGNSSTTAGTPFTIDHTAPTAPAITTVSDNVGSVQGTVANGGQSDDPTPSLTGTAEAGSTVQIYDGAALLGSTTADSTGHWSYTPATGLTEGAHSFTAVATDPAGNRSGASSAYGVTLDYTAPSGTTGALDPSSDTGKPGDNLTSDTTPTLTGAAEAGAQVEVTVNGKTYSTTADSTGHYSVTVPNSDALTDGSYTPSIKVTDAAGNSSTTAGTAFTIDSTAPAAPVITTVKDDVGAVQGTLHSGAITDDATPTLNGTGEAGATVKLYDGSTLLGSTTVDSNGNWTYTPTTHLADGTHSISATQTDGAGNTSPSTNNFPFTVDTSAVGLPAITSLQDDVGSVQGAVATNGVTDDTQPTLSGTAPKGTTIQVYDNGYALGTTTVDSTGHWTYTPTTSLADGRHTFTVTATNGAGTVSAGSAAYAVTVDTTAPAAPAITTVSDNVGSVQGTVANGGQSDDPTPSLSGTAEAGSTVQIYDGATLLGSTVASSSGTWSYTPATGLTEGAHSFTAVATDPAGNRSGASSAYGVTLDYTAPSGTTGALEPSSDTGKPGDNLTSDTTPTVTGAAEAGAKVEVTVNGKTYSTTADSTGHYRVTVPNSDALTDGSYTPSIKVTDAAGNSSTTQGTAFTIDSTAPTGTTGALAAVAGNDTGTLGDNLTSDTTPTVTGAAEAGAKVEVTINGKTYSTTADSTGHYSVTVPSSDALTDGSYTPSIKVTDAAGNSSTTQGTAFTIDSTAPTGTTGALAAVAGNDTGTLGDNLTSDTTPTVTGAAEAGAKVEVTVNGKTYSTTADSTGHYRVTVPNSDALTDGSYTPSIKVTDAAGNSSTTAGTPFTIDHTAPSAPVITAVMDNVGSIQGALTNGGQSDDSTPSLSGTAEKGSTVQIYDGNTLLGTTTADSSGNWSYTPGTGLAEGAHSFTAVATDPAGNRSSSSSAFNVTLDYTAPAAPVISSILDNVGAQTGNLASGAMADDPTPTLQGTAEANSAITIYDGNTIIGQTVTNGAGNWTFTPTVTGFSHQFSVTATDTAGNVSGHSANFVYNYNNPPVAIADQATITIPTQAVFYYSYGNTLGYFDPATGARTIINGNTGHALNGLAVASDGTLYATSGTEAGNLYKINTSTGAATLVSHYNAGGQGLYSLCADGNGMLYGTGSDGRLYSINPLTGATTQVGTFGSYSTAGDLLYSNNAIYMSTIDNKLVEYDLSTNTVSVIISALPARLNGLGRYGDGTVYGITDAGGVYTIDLTNGVATNTGITITGSPAVSDAASTVTDGVTATINGDVTPGTADQDYDPDGNAISVTGVVAGNSAAAAGGLNTVIHGVYGNLVMQADGTYKYTVDGTLATTQALEKASNGVHTPQAYYVDAGGNIGILDPTTGASHVLGYSGVGALYDIATTPDGKLYGITNGDILYSIDTTTGAATKIGSSGIAGFASYGLVSDSNGLLYDFGTNGAIYTVDKATGKATYLDRFNVNNTGWADDGIYYNNALYAVTTSGQLVKYDLSTHATTVVMSGLPGNMYGMEVGGNGIIYGFRGDGEIYTYDLNAGTYTDTGLTIGHSIYGTASAAVTVDASSLFGQDVFTYTITDEHGQTSTTTLTINVTDSLNTVTGGTGNDVIHNIGGGQFDQAYGQAGDDTIGIASSQFATVSGGTGTDTLAFESGNISLNLANVGSKVQGFEVFDLGSNASTTAHNSLSLRAADVLTQLSGDGASIHLEVKGESTDTVHLLATTSSSSWAQTGTQTAGGITYNVYHDASFNNTAADVWVQQGIAVTYG</sequence>
<feature type="domain" description="Bacterial Ig-like" evidence="2">
    <location>
        <begin position="4492"/>
        <end position="4582"/>
    </location>
</feature>
<dbReference type="RefSeq" id="WP_216128562.1">
    <property type="nucleotide sequence ID" value="NZ_CP064782.1"/>
</dbReference>
<feature type="region of interest" description="Disordered" evidence="1">
    <location>
        <begin position="358"/>
        <end position="383"/>
    </location>
</feature>
<feature type="domain" description="Bacterial Ig-like" evidence="2">
    <location>
        <begin position="5108"/>
        <end position="5198"/>
    </location>
</feature>
<evidence type="ECO:0000313" key="3">
    <source>
        <dbReference type="EMBL" id="QWT48671.1"/>
    </source>
</evidence>
<feature type="domain" description="Bacterial Ig-like" evidence="2">
    <location>
        <begin position="3570"/>
        <end position="3655"/>
    </location>
</feature>
<feature type="domain" description="Bacterial Ig-like" evidence="2">
    <location>
        <begin position="2737"/>
        <end position="2827"/>
    </location>
</feature>
<gene>
    <name evidence="3" type="ORF">Azoinq_12600</name>
</gene>
<feature type="region of interest" description="Disordered" evidence="1">
    <location>
        <begin position="938"/>
        <end position="961"/>
    </location>
</feature>
<feature type="compositionally biased region" description="Polar residues" evidence="1">
    <location>
        <begin position="1544"/>
        <end position="1559"/>
    </location>
</feature>
<feature type="region of interest" description="Disordered" evidence="1">
    <location>
        <begin position="1"/>
        <end position="46"/>
    </location>
</feature>
<feature type="region of interest" description="Disordered" evidence="1">
    <location>
        <begin position="4862"/>
        <end position="4884"/>
    </location>
</feature>
<feature type="domain" description="Bacterial Ig-like" evidence="2">
    <location>
        <begin position="1604"/>
        <end position="1693"/>
    </location>
</feature>
<feature type="compositionally biased region" description="Polar residues" evidence="1">
    <location>
        <begin position="19"/>
        <end position="33"/>
    </location>
</feature>
<feature type="compositionally biased region" description="Polar residues" evidence="1">
    <location>
        <begin position="3122"/>
        <end position="3135"/>
    </location>
</feature>
<feature type="domain" description="Bacterial Ig-like" evidence="2">
    <location>
        <begin position="1713"/>
        <end position="1796"/>
    </location>
</feature>
<feature type="domain" description="Bacterial Ig-like" evidence="2">
    <location>
        <begin position="993"/>
        <end position="1077"/>
    </location>
</feature>
<feature type="domain" description="Bacterial Ig-like" evidence="2">
    <location>
        <begin position="5009"/>
        <end position="5098"/>
    </location>
</feature>
<feature type="domain" description="Bacterial Ig-like" evidence="2">
    <location>
        <begin position="2839"/>
        <end position="2929"/>
    </location>
</feature>
<feature type="domain" description="Bacterial Ig-like" evidence="2">
    <location>
        <begin position="4192"/>
        <end position="4276"/>
    </location>
</feature>
<feature type="domain" description="Bacterial Ig-like" evidence="2">
    <location>
        <begin position="888"/>
        <end position="973"/>
    </location>
</feature>
<feature type="domain" description="Bacterial Ig-like" evidence="2">
    <location>
        <begin position="3460"/>
        <end position="3550"/>
    </location>
</feature>
<feature type="compositionally biased region" description="Polar residues" evidence="1">
    <location>
        <begin position="1057"/>
        <end position="1070"/>
    </location>
</feature>
<feature type="domain" description="Bacterial Ig-like" evidence="2">
    <location>
        <begin position="5210"/>
        <end position="5300"/>
    </location>
</feature>
<feature type="compositionally biased region" description="Polar residues" evidence="1">
    <location>
        <begin position="4256"/>
        <end position="4269"/>
    </location>
</feature>
<feature type="domain" description="Bacterial Ig-like" evidence="2">
    <location>
        <begin position="5420"/>
        <end position="5506"/>
    </location>
</feature>
<feature type="domain" description="Bacterial Ig-like" evidence="2">
    <location>
        <begin position="4596"/>
        <end position="4686"/>
    </location>
</feature>
<feature type="domain" description="Bacterial Ig-like" evidence="2">
    <location>
        <begin position="4696"/>
        <end position="4786"/>
    </location>
</feature>
<feature type="compositionally biased region" description="Polar residues" evidence="1">
    <location>
        <begin position="4397"/>
        <end position="4416"/>
    </location>
</feature>